<evidence type="ECO:0000256" key="4">
    <source>
        <dbReference type="SAM" id="Phobius"/>
    </source>
</evidence>
<dbReference type="Gene3D" id="1.20.1250.20">
    <property type="entry name" value="MFS general substrate transporter like domains"/>
    <property type="match status" value="1"/>
</dbReference>
<dbReference type="PANTHER" id="PTHR23526">
    <property type="entry name" value="INTEGRAL MEMBRANE TRANSPORT PROTEIN-RELATED"/>
    <property type="match status" value="1"/>
</dbReference>
<feature type="transmembrane region" description="Helical" evidence="4">
    <location>
        <begin position="72"/>
        <end position="93"/>
    </location>
</feature>
<dbReference type="EMBL" id="AP027272">
    <property type="protein sequence ID" value="BDX07052.1"/>
    <property type="molecule type" value="Genomic_DNA"/>
</dbReference>
<keyword evidence="2 4" id="KW-1133">Transmembrane helix</keyword>
<evidence type="ECO:0000313" key="6">
    <source>
        <dbReference type="Proteomes" id="UP001333710"/>
    </source>
</evidence>
<feature type="transmembrane region" description="Helical" evidence="4">
    <location>
        <begin position="219"/>
        <end position="240"/>
    </location>
</feature>
<accession>A0AA48KSE3</accession>
<evidence type="ECO:0000256" key="3">
    <source>
        <dbReference type="ARBA" id="ARBA00023136"/>
    </source>
</evidence>
<dbReference type="RefSeq" id="WP_338293042.1">
    <property type="nucleotide sequence ID" value="NZ_AP027272.1"/>
</dbReference>
<keyword evidence="6" id="KW-1185">Reference proteome</keyword>
<gene>
    <name evidence="5" type="ORF">MACH26_25730</name>
</gene>
<evidence type="ECO:0000256" key="2">
    <source>
        <dbReference type="ARBA" id="ARBA00022989"/>
    </source>
</evidence>
<dbReference type="GO" id="GO:0022857">
    <property type="term" value="F:transmembrane transporter activity"/>
    <property type="evidence" value="ECO:0007669"/>
    <property type="project" value="InterPro"/>
</dbReference>
<keyword evidence="3 4" id="KW-0472">Membrane</keyword>
<reference evidence="5" key="1">
    <citation type="submission" date="2023-01" db="EMBL/GenBank/DDBJ databases">
        <title>Complete genome sequence of Planctobacterium marinum strain Dej080120_11.</title>
        <authorList>
            <person name="Ueki S."/>
            <person name="Maruyama F."/>
        </authorList>
    </citation>
    <scope>NUCLEOTIDE SEQUENCE</scope>
    <source>
        <strain evidence="5">Dej080120_11</strain>
    </source>
</reference>
<feature type="transmembrane region" description="Helical" evidence="4">
    <location>
        <begin position="366"/>
        <end position="386"/>
    </location>
</feature>
<feature type="transmembrane region" description="Helical" evidence="4">
    <location>
        <begin position="168"/>
        <end position="190"/>
    </location>
</feature>
<dbReference type="SUPFAM" id="SSF103473">
    <property type="entry name" value="MFS general substrate transporter"/>
    <property type="match status" value="1"/>
</dbReference>
<dbReference type="PANTHER" id="PTHR23526:SF4">
    <property type="entry name" value="INTEGRAL MEMBRANE TRANSPORT PROTEIN"/>
    <property type="match status" value="1"/>
</dbReference>
<evidence type="ECO:0000256" key="1">
    <source>
        <dbReference type="ARBA" id="ARBA00022692"/>
    </source>
</evidence>
<dbReference type="Pfam" id="PF07690">
    <property type="entry name" value="MFS_1"/>
    <property type="match status" value="1"/>
</dbReference>
<feature type="transmembrane region" description="Helical" evidence="4">
    <location>
        <begin position="301"/>
        <end position="317"/>
    </location>
</feature>
<organism evidence="5 6">
    <name type="scientific">Planctobacterium marinum</name>
    <dbReference type="NCBI Taxonomy" id="1631968"/>
    <lineage>
        <taxon>Bacteria</taxon>
        <taxon>Pseudomonadati</taxon>
        <taxon>Pseudomonadota</taxon>
        <taxon>Gammaproteobacteria</taxon>
        <taxon>Alteromonadales</taxon>
        <taxon>Alteromonadaceae</taxon>
        <taxon>Planctobacterium</taxon>
    </lineage>
</organism>
<keyword evidence="1 4" id="KW-0812">Transmembrane</keyword>
<feature type="transmembrane region" description="Helical" evidence="4">
    <location>
        <begin position="246"/>
        <end position="267"/>
    </location>
</feature>
<dbReference type="AlphaFoldDB" id="A0AA48KSE3"/>
<evidence type="ECO:0000313" key="5">
    <source>
        <dbReference type="EMBL" id="BDX07052.1"/>
    </source>
</evidence>
<dbReference type="InterPro" id="IPR052528">
    <property type="entry name" value="Sugar_transport-like"/>
</dbReference>
<feature type="transmembrane region" description="Helical" evidence="4">
    <location>
        <begin position="274"/>
        <end position="295"/>
    </location>
</feature>
<dbReference type="Proteomes" id="UP001333710">
    <property type="component" value="Chromosome"/>
</dbReference>
<protein>
    <submittedName>
        <fullName evidence="5">MFS transporter</fullName>
    </submittedName>
</protein>
<name>A0AA48KSE3_9ALTE</name>
<feature type="transmembrane region" description="Helical" evidence="4">
    <location>
        <begin position="337"/>
        <end position="360"/>
    </location>
</feature>
<feature type="transmembrane region" description="Helical" evidence="4">
    <location>
        <begin position="138"/>
        <end position="162"/>
    </location>
</feature>
<proteinExistence type="predicted"/>
<dbReference type="InterPro" id="IPR011701">
    <property type="entry name" value="MFS"/>
</dbReference>
<dbReference type="KEGG" id="pmaw:MACH26_25730"/>
<feature type="transmembrane region" description="Helical" evidence="4">
    <location>
        <begin position="99"/>
        <end position="117"/>
    </location>
</feature>
<sequence>MKQKAALLLAQINNKVIDLLISPKTTLPWLIASLPGGAWLLPLLAPIREAGSMLPQWWIQQSALGCHSRRDFGWRIGIAVQLFGVSGFVFTGLLLTEELMPWGILLSLTVLSLGRAFTSVFSKDIQADVIEKQRRGRFTGLVSSLSGALSIVFALLLIGDFFGENRRLINMGFVVVLVSVIVALLFSFSVQTSTEAKDKEATPSIFAQFSNNVLLRHMVLSRCFLLHAMLAIPFITVVMAQGAQLAIGWLVLASGLSALTASYLWGWMSDKRNILTLFVASCLCLVALLSIIWAVEALPHWLNFVLFYLLLVGYDGIRVGRKTLLLNVTNENNRLGFVGAGNTTVGIFLLLSGVLYSFLYSIKSQWMLWFLLIILATGILHLVKLNSLVKAQDSKK</sequence>
<dbReference type="InterPro" id="IPR036259">
    <property type="entry name" value="MFS_trans_sf"/>
</dbReference>